<evidence type="ECO:0000259" key="1">
    <source>
        <dbReference type="SMART" id="SM00731"/>
    </source>
</evidence>
<sequence length="205" mass="23662">MFVIDSQTECYRNNKANEFSASMSLIPVLPLFLKLNRQHFHNSLLEKGVPRVSVRWSDGRMRTTAGIYRRKTNFLGVKASEIILSRPVLENLPQKALNSTLCHEMIHAWIDLVLKVEEAHGPNFHQRMAEINSAQTDFQVTVRHSFPISNRIPKWVATCPSCKRSFSYRRIVKGAACRSCCNNYFGGRWDQKCVLEFQPFSRSKK</sequence>
<name>A2C5E4_PROM1</name>
<dbReference type="GO" id="GO:0031593">
    <property type="term" value="F:polyubiquitin modification-dependent protein binding"/>
    <property type="evidence" value="ECO:0007669"/>
    <property type="project" value="TreeGrafter"/>
</dbReference>
<dbReference type="SMART" id="SM00731">
    <property type="entry name" value="SprT"/>
    <property type="match status" value="1"/>
</dbReference>
<protein>
    <recommendedName>
        <fullName evidence="1">SprT-like domain-containing protein</fullName>
    </recommendedName>
</protein>
<dbReference type="GO" id="GO:0003697">
    <property type="term" value="F:single-stranded DNA binding"/>
    <property type="evidence" value="ECO:0007669"/>
    <property type="project" value="InterPro"/>
</dbReference>
<dbReference type="Proteomes" id="UP000002592">
    <property type="component" value="Chromosome"/>
</dbReference>
<dbReference type="EMBL" id="CP000553">
    <property type="protein sequence ID" value="ABM76704.1"/>
    <property type="molecule type" value="Genomic_DNA"/>
</dbReference>
<dbReference type="AlphaFoldDB" id="A2C5E4"/>
<dbReference type="RefSeq" id="WP_011824642.1">
    <property type="nucleotide sequence ID" value="NC_008819.1"/>
</dbReference>
<reference evidence="3" key="1">
    <citation type="journal article" date="2007" name="PLoS Genet.">
        <title>Patterns and implications of gene gain and loss in the evolution of Prochlorococcus.</title>
        <authorList>
            <person name="Kettler G.C."/>
            <person name="Martiny A.C."/>
            <person name="Huang K."/>
            <person name="Zucker J."/>
            <person name="Coleman M.L."/>
            <person name="Rodrigue S."/>
            <person name="Chen F."/>
            <person name="Lapidus A."/>
            <person name="Ferriera S."/>
            <person name="Johnson J."/>
            <person name="Steglich C."/>
            <person name="Church G.M."/>
            <person name="Richardson P."/>
            <person name="Chisholm S.W."/>
        </authorList>
    </citation>
    <scope>NUCLEOTIDE SEQUENCE [LARGE SCALE GENOMIC DNA]</scope>
    <source>
        <strain evidence="3">NATL1A</strain>
    </source>
</reference>
<dbReference type="KEGG" id="pme:NATL1_21481"/>
<dbReference type="eggNOG" id="COG3091">
    <property type="taxonomic scope" value="Bacteria"/>
</dbReference>
<dbReference type="GO" id="GO:0006974">
    <property type="term" value="P:DNA damage response"/>
    <property type="evidence" value="ECO:0007669"/>
    <property type="project" value="InterPro"/>
</dbReference>
<dbReference type="GO" id="GO:0004222">
    <property type="term" value="F:metalloendopeptidase activity"/>
    <property type="evidence" value="ECO:0007669"/>
    <property type="project" value="InterPro"/>
</dbReference>
<dbReference type="InterPro" id="IPR044245">
    <property type="entry name" value="Spartan"/>
</dbReference>
<dbReference type="InterPro" id="IPR035240">
    <property type="entry name" value="SprT_Zn_ribbon"/>
</dbReference>
<dbReference type="PANTHER" id="PTHR21220">
    <property type="entry name" value="DNA-DEPENDENT METALLOPROTEASE SPRTN"/>
    <property type="match status" value="1"/>
</dbReference>
<accession>A2C5E4</accession>
<evidence type="ECO:0000313" key="3">
    <source>
        <dbReference type="Proteomes" id="UP000002592"/>
    </source>
</evidence>
<dbReference type="Pfam" id="PF10263">
    <property type="entry name" value="SprT-like"/>
    <property type="match status" value="1"/>
</dbReference>
<proteinExistence type="predicted"/>
<organism evidence="2 3">
    <name type="scientific">Prochlorococcus marinus (strain NATL1A)</name>
    <dbReference type="NCBI Taxonomy" id="167555"/>
    <lineage>
        <taxon>Bacteria</taxon>
        <taxon>Bacillati</taxon>
        <taxon>Cyanobacteriota</taxon>
        <taxon>Cyanophyceae</taxon>
        <taxon>Synechococcales</taxon>
        <taxon>Prochlorococcaceae</taxon>
        <taxon>Prochlorococcus</taxon>
    </lineage>
</organism>
<gene>
    <name evidence="2" type="ordered locus">NATL1_21481</name>
</gene>
<dbReference type="HOGENOM" id="CLU_127099_0_0_3"/>
<evidence type="ECO:0000313" key="2">
    <source>
        <dbReference type="EMBL" id="ABM76704.1"/>
    </source>
</evidence>
<dbReference type="Pfam" id="PF17283">
    <property type="entry name" value="Zn_ribbon_SprT"/>
    <property type="match status" value="1"/>
</dbReference>
<feature type="domain" description="SprT-like" evidence="1">
    <location>
        <begin position="26"/>
        <end position="187"/>
    </location>
</feature>
<dbReference type="PANTHER" id="PTHR21220:SF0">
    <property type="entry name" value="DNA-DEPENDENT METALLOPROTEASE SPRTN"/>
    <property type="match status" value="1"/>
</dbReference>
<dbReference type="InterPro" id="IPR006640">
    <property type="entry name" value="SprT-like_domain"/>
</dbReference>